<proteinExistence type="predicted"/>
<keyword evidence="2" id="KW-1185">Reference proteome</keyword>
<dbReference type="EMBL" id="BSXT01001646">
    <property type="protein sequence ID" value="GMF44115.1"/>
    <property type="molecule type" value="Genomic_DNA"/>
</dbReference>
<dbReference type="Proteomes" id="UP001165121">
    <property type="component" value="Unassembled WGS sequence"/>
</dbReference>
<dbReference type="AlphaFoldDB" id="A0A9W6XRR2"/>
<dbReference type="PANTHER" id="PTHR13510:SF44">
    <property type="entry name" value="RABENOSYN-5"/>
    <property type="match status" value="1"/>
</dbReference>
<dbReference type="Gene3D" id="3.30.530.20">
    <property type="match status" value="1"/>
</dbReference>
<reference evidence="1" key="1">
    <citation type="submission" date="2023-04" db="EMBL/GenBank/DDBJ databases">
        <title>Phytophthora fragariaefolia NBRC 109709.</title>
        <authorList>
            <person name="Ichikawa N."/>
            <person name="Sato H."/>
            <person name="Tonouchi N."/>
        </authorList>
    </citation>
    <scope>NUCLEOTIDE SEQUENCE</scope>
    <source>
        <strain evidence="1">NBRC 109709</strain>
    </source>
</reference>
<dbReference type="PANTHER" id="PTHR13510">
    <property type="entry name" value="FYVE-FINGER-CONTAINING RAB5 EFFECTOR PROTEIN RABENOSYN-5-RELATED"/>
    <property type="match status" value="1"/>
</dbReference>
<dbReference type="InterPro" id="IPR052727">
    <property type="entry name" value="Rab4/Rab5_effector"/>
</dbReference>
<evidence type="ECO:0000313" key="1">
    <source>
        <dbReference type="EMBL" id="GMF44115.1"/>
    </source>
</evidence>
<name>A0A9W6XRR2_9STRA</name>
<dbReference type="SUPFAM" id="SSF55961">
    <property type="entry name" value="Bet v1-like"/>
    <property type="match status" value="1"/>
</dbReference>
<accession>A0A9W6XRR2</accession>
<gene>
    <name evidence="1" type="ORF">Pfra01_001521600</name>
</gene>
<protein>
    <submittedName>
        <fullName evidence="1">Unnamed protein product</fullName>
    </submittedName>
</protein>
<comment type="caution">
    <text evidence="1">The sequence shown here is derived from an EMBL/GenBank/DDBJ whole genome shotgun (WGS) entry which is preliminary data.</text>
</comment>
<sequence>MGKNRFVVNPFGHLPLSEIDRSKLKEFAYDFFDQSVLKYEAFIGEGGPKVDPKEWKLIKTKEDTRVYLERDPPIRTSLSGSVSDHPALLMTGITWGTVEDCMFGAYSPTLETMRIKASYVEDTSGGAVLAVLEEPTPEDPFRSMTIKWIELDLPFNSTSLVKNRDYVYIEYVKTVKMSNGERIGCQIYHSINFPQTKELPNRVRANMTVCGIFRQLGPDTVEVYGSGIVDPAGDMIKAFVVTNGATESVFLWSMCLQQARTMSPMDVINDQMKSSTKDRNLTTASYATIDSSYVSSTTSEHNASSLSEYNG</sequence>
<organism evidence="1 2">
    <name type="scientific">Phytophthora fragariaefolia</name>
    <dbReference type="NCBI Taxonomy" id="1490495"/>
    <lineage>
        <taxon>Eukaryota</taxon>
        <taxon>Sar</taxon>
        <taxon>Stramenopiles</taxon>
        <taxon>Oomycota</taxon>
        <taxon>Peronosporomycetes</taxon>
        <taxon>Peronosporales</taxon>
        <taxon>Peronosporaceae</taxon>
        <taxon>Phytophthora</taxon>
    </lineage>
</organism>
<dbReference type="InterPro" id="IPR023393">
    <property type="entry name" value="START-like_dom_sf"/>
</dbReference>
<evidence type="ECO:0000313" key="2">
    <source>
        <dbReference type="Proteomes" id="UP001165121"/>
    </source>
</evidence>
<dbReference type="OrthoDB" id="91122at2759"/>